<dbReference type="GO" id="GO:0043138">
    <property type="term" value="F:3'-5' DNA helicase activity"/>
    <property type="evidence" value="ECO:0007669"/>
    <property type="project" value="TreeGrafter"/>
</dbReference>
<sequence>MNPTEQQQKCMAAAVKYAVLKIEAGAGTGKTSTLKLVSGEVKMPSLYVAFNKVTATEASEKFPSHVTCKTTHSIAYAKFGRMLQDKLKRPQGGYKNVAFTGTEIARFYKVGCIIDDMGIIVTTENAVGLFVRLTVERFEQSADDKISDKHLPKLDMDKTLKADPKAGEYVLRLAKKLWEDRINPSTDVMATHDTYLKMFQMSKPNLGFKVIYLDEAQDSTPCVLDIVLTQAQHGAKIILVGDRRQAIYGWRGAINAMERIEGHSEYLTKSFRFGQGIADVATAVLMGKMTLTGREDMPSTVGGSGTVDRTKPYMYLFRTNSGLLYTAVAAIAKGEDIRLEIDVKDFIRLLQSAYALSIKDMKNVKHEDILPYPKWEEYKEEAEKMKGEMKRLVNIIDGGDYWKFIRTLENYQNPPSARIVFTTAHKAKGREHEQVV</sequence>
<keyword evidence="3" id="KW-0347">Helicase</keyword>
<accession>A0A183CQZ2</accession>
<dbReference type="PANTHER" id="PTHR11070">
    <property type="entry name" value="UVRD / RECB / PCRA DNA HELICASE FAMILY MEMBER"/>
    <property type="match status" value="1"/>
</dbReference>
<evidence type="ECO:0000313" key="7">
    <source>
        <dbReference type="WBParaSite" id="GPLIN_001530000"/>
    </source>
</evidence>
<feature type="domain" description="UvrD-like helicase ATP-binding" evidence="5">
    <location>
        <begin position="6"/>
        <end position="254"/>
    </location>
</feature>
<keyword evidence="6" id="KW-1185">Reference proteome</keyword>
<dbReference type="Gene3D" id="3.40.50.300">
    <property type="entry name" value="P-loop containing nucleotide triphosphate hydrolases"/>
    <property type="match status" value="1"/>
</dbReference>
<proteinExistence type="predicted"/>
<dbReference type="InterPro" id="IPR014016">
    <property type="entry name" value="UvrD-like_ATP-bd"/>
</dbReference>
<dbReference type="Proteomes" id="UP000050741">
    <property type="component" value="Unassembled WGS sequence"/>
</dbReference>
<evidence type="ECO:0000256" key="4">
    <source>
        <dbReference type="ARBA" id="ARBA00022840"/>
    </source>
</evidence>
<dbReference type="Pfam" id="PF00580">
    <property type="entry name" value="UvrD-helicase"/>
    <property type="match status" value="1"/>
</dbReference>
<keyword evidence="2" id="KW-0378">Hydrolase</keyword>
<dbReference type="WBParaSite" id="GPLIN_001530000">
    <property type="protein sequence ID" value="GPLIN_001530000"/>
    <property type="gene ID" value="GPLIN_001530000"/>
</dbReference>
<evidence type="ECO:0000313" key="6">
    <source>
        <dbReference type="Proteomes" id="UP000050741"/>
    </source>
</evidence>
<organism evidence="6 7">
    <name type="scientific">Globodera pallida</name>
    <name type="common">Potato cyst nematode worm</name>
    <name type="synonym">Heterodera pallida</name>
    <dbReference type="NCBI Taxonomy" id="36090"/>
    <lineage>
        <taxon>Eukaryota</taxon>
        <taxon>Metazoa</taxon>
        <taxon>Ecdysozoa</taxon>
        <taxon>Nematoda</taxon>
        <taxon>Chromadorea</taxon>
        <taxon>Rhabditida</taxon>
        <taxon>Tylenchina</taxon>
        <taxon>Tylenchomorpha</taxon>
        <taxon>Tylenchoidea</taxon>
        <taxon>Heteroderidae</taxon>
        <taxon>Heteroderinae</taxon>
        <taxon>Globodera</taxon>
    </lineage>
</organism>
<keyword evidence="1" id="KW-0547">Nucleotide-binding</keyword>
<dbReference type="GO" id="GO:0031297">
    <property type="term" value="P:replication fork processing"/>
    <property type="evidence" value="ECO:0007669"/>
    <property type="project" value="TreeGrafter"/>
</dbReference>
<reference evidence="6" key="2">
    <citation type="submission" date="2014-05" db="EMBL/GenBank/DDBJ databases">
        <title>The genome and life-stage specific transcriptomes of Globodera pallida elucidate key aspects of plant parasitism by a cyst nematode.</title>
        <authorList>
            <person name="Cotton J.A."/>
            <person name="Lilley C.J."/>
            <person name="Jones L.M."/>
            <person name="Kikuchi T."/>
            <person name="Reid A.J."/>
            <person name="Thorpe P."/>
            <person name="Tsai I.J."/>
            <person name="Beasley H."/>
            <person name="Blok V."/>
            <person name="Cock P.J.A."/>
            <person name="Van den Akker S.E."/>
            <person name="Holroyd N."/>
            <person name="Hunt M."/>
            <person name="Mantelin S."/>
            <person name="Naghra H."/>
            <person name="Pain A."/>
            <person name="Palomares-Rius J.E."/>
            <person name="Zarowiecki M."/>
            <person name="Berriman M."/>
            <person name="Jones J.T."/>
            <person name="Urwin P.E."/>
        </authorList>
    </citation>
    <scope>NUCLEOTIDE SEQUENCE [LARGE SCALE GENOMIC DNA]</scope>
    <source>
        <strain evidence="6">Lindley</strain>
    </source>
</reference>
<protein>
    <submittedName>
        <fullName evidence="7">DNA helicase</fullName>
    </submittedName>
</protein>
<evidence type="ECO:0000259" key="5">
    <source>
        <dbReference type="Pfam" id="PF00580"/>
    </source>
</evidence>
<reference evidence="7" key="3">
    <citation type="submission" date="2016-06" db="UniProtKB">
        <authorList>
            <consortium name="WormBaseParasite"/>
        </authorList>
    </citation>
    <scope>IDENTIFICATION</scope>
</reference>
<dbReference type="InterPro" id="IPR000212">
    <property type="entry name" value="DNA_helicase_UvrD/REP"/>
</dbReference>
<evidence type="ECO:0000256" key="1">
    <source>
        <dbReference type="ARBA" id="ARBA00022741"/>
    </source>
</evidence>
<dbReference type="GO" id="GO:0003677">
    <property type="term" value="F:DNA binding"/>
    <property type="evidence" value="ECO:0007669"/>
    <property type="project" value="InterPro"/>
</dbReference>
<dbReference type="SUPFAM" id="SSF52540">
    <property type="entry name" value="P-loop containing nucleoside triphosphate hydrolases"/>
    <property type="match status" value="1"/>
</dbReference>
<keyword evidence="4" id="KW-0067">ATP-binding</keyword>
<dbReference type="AlphaFoldDB" id="A0A183CQZ2"/>
<dbReference type="GO" id="GO:0005524">
    <property type="term" value="F:ATP binding"/>
    <property type="evidence" value="ECO:0007669"/>
    <property type="project" value="UniProtKB-KW"/>
</dbReference>
<dbReference type="PANTHER" id="PTHR11070:SF30">
    <property type="entry name" value="F-BOX DNA HELICASE 1"/>
    <property type="match status" value="1"/>
</dbReference>
<dbReference type="GO" id="GO:0005634">
    <property type="term" value="C:nucleus"/>
    <property type="evidence" value="ECO:0007669"/>
    <property type="project" value="TreeGrafter"/>
</dbReference>
<dbReference type="GO" id="GO:0016787">
    <property type="term" value="F:hydrolase activity"/>
    <property type="evidence" value="ECO:0007669"/>
    <property type="project" value="UniProtKB-KW"/>
</dbReference>
<reference evidence="6" key="1">
    <citation type="submission" date="2013-12" db="EMBL/GenBank/DDBJ databases">
        <authorList>
            <person name="Aslett M."/>
        </authorList>
    </citation>
    <scope>NUCLEOTIDE SEQUENCE [LARGE SCALE GENOMIC DNA]</scope>
    <source>
        <strain evidence="6">Lindley</strain>
    </source>
</reference>
<evidence type="ECO:0000256" key="2">
    <source>
        <dbReference type="ARBA" id="ARBA00022801"/>
    </source>
</evidence>
<dbReference type="InterPro" id="IPR027417">
    <property type="entry name" value="P-loop_NTPase"/>
</dbReference>
<name>A0A183CQZ2_GLOPA</name>
<evidence type="ECO:0000256" key="3">
    <source>
        <dbReference type="ARBA" id="ARBA00022806"/>
    </source>
</evidence>
<dbReference type="GO" id="GO:0000724">
    <property type="term" value="P:double-strand break repair via homologous recombination"/>
    <property type="evidence" value="ECO:0007669"/>
    <property type="project" value="TreeGrafter"/>
</dbReference>